<dbReference type="AlphaFoldDB" id="A0A6A5WUJ7"/>
<dbReference type="Proteomes" id="UP000799779">
    <property type="component" value="Unassembled WGS sequence"/>
</dbReference>
<evidence type="ECO:0000256" key="1">
    <source>
        <dbReference type="ARBA" id="ARBA00005986"/>
    </source>
</evidence>
<dbReference type="InterPro" id="IPR009799">
    <property type="entry name" value="EthD_dom"/>
</dbReference>
<evidence type="ECO:0000259" key="2">
    <source>
        <dbReference type="Pfam" id="PF07110"/>
    </source>
</evidence>
<organism evidence="3 4">
    <name type="scientific">Amniculicola lignicola CBS 123094</name>
    <dbReference type="NCBI Taxonomy" id="1392246"/>
    <lineage>
        <taxon>Eukaryota</taxon>
        <taxon>Fungi</taxon>
        <taxon>Dikarya</taxon>
        <taxon>Ascomycota</taxon>
        <taxon>Pezizomycotina</taxon>
        <taxon>Dothideomycetes</taxon>
        <taxon>Pleosporomycetidae</taxon>
        <taxon>Pleosporales</taxon>
        <taxon>Amniculicolaceae</taxon>
        <taxon>Amniculicola</taxon>
    </lineage>
</organism>
<sequence length="146" mass="16349">MAPQKEHLLKLTSMRYRKPGVSETDFHDYCSKTHAPKAALIQARYGTLKVTQKASTIHRSSPALILSKIPWAVRPGFRIDDHNVAICIWELVIGGEWIVNGARAIATAGWEEVYIEDRKVVNVAEGESLYAGFEEKITSRADNEPD</sequence>
<feature type="domain" description="EthD" evidence="2">
    <location>
        <begin position="18"/>
        <end position="60"/>
    </location>
</feature>
<gene>
    <name evidence="3" type="ORF">P154DRAFT_571840</name>
</gene>
<accession>A0A6A5WUJ7</accession>
<dbReference type="Pfam" id="PF07110">
    <property type="entry name" value="EthD"/>
    <property type="match status" value="1"/>
</dbReference>
<evidence type="ECO:0000313" key="3">
    <source>
        <dbReference type="EMBL" id="KAF2004624.1"/>
    </source>
</evidence>
<dbReference type="OrthoDB" id="3183782at2759"/>
<protein>
    <recommendedName>
        <fullName evidence="2">EthD domain-containing protein</fullName>
    </recommendedName>
</protein>
<name>A0A6A5WUJ7_9PLEO</name>
<dbReference type="GO" id="GO:0016491">
    <property type="term" value="F:oxidoreductase activity"/>
    <property type="evidence" value="ECO:0007669"/>
    <property type="project" value="InterPro"/>
</dbReference>
<comment type="similarity">
    <text evidence="1">Belongs to the tpcK family.</text>
</comment>
<dbReference type="EMBL" id="ML977566">
    <property type="protein sequence ID" value="KAF2004624.1"/>
    <property type="molecule type" value="Genomic_DNA"/>
</dbReference>
<proteinExistence type="inferred from homology"/>
<evidence type="ECO:0000313" key="4">
    <source>
        <dbReference type="Proteomes" id="UP000799779"/>
    </source>
</evidence>
<reference evidence="3" key="1">
    <citation type="journal article" date="2020" name="Stud. Mycol.">
        <title>101 Dothideomycetes genomes: a test case for predicting lifestyles and emergence of pathogens.</title>
        <authorList>
            <person name="Haridas S."/>
            <person name="Albert R."/>
            <person name="Binder M."/>
            <person name="Bloem J."/>
            <person name="Labutti K."/>
            <person name="Salamov A."/>
            <person name="Andreopoulos B."/>
            <person name="Baker S."/>
            <person name="Barry K."/>
            <person name="Bills G."/>
            <person name="Bluhm B."/>
            <person name="Cannon C."/>
            <person name="Castanera R."/>
            <person name="Culley D."/>
            <person name="Daum C."/>
            <person name="Ezra D."/>
            <person name="Gonzalez J."/>
            <person name="Henrissat B."/>
            <person name="Kuo A."/>
            <person name="Liang C."/>
            <person name="Lipzen A."/>
            <person name="Lutzoni F."/>
            <person name="Magnuson J."/>
            <person name="Mondo S."/>
            <person name="Nolan M."/>
            <person name="Ohm R."/>
            <person name="Pangilinan J."/>
            <person name="Park H.-J."/>
            <person name="Ramirez L."/>
            <person name="Alfaro M."/>
            <person name="Sun H."/>
            <person name="Tritt A."/>
            <person name="Yoshinaga Y."/>
            <person name="Zwiers L.-H."/>
            <person name="Turgeon B."/>
            <person name="Goodwin S."/>
            <person name="Spatafora J."/>
            <person name="Crous P."/>
            <person name="Grigoriev I."/>
        </authorList>
    </citation>
    <scope>NUCLEOTIDE SEQUENCE</scope>
    <source>
        <strain evidence="3">CBS 123094</strain>
    </source>
</reference>
<keyword evidence="4" id="KW-1185">Reference proteome</keyword>